<dbReference type="Proteomes" id="UP000320516">
    <property type="component" value="Unassembled WGS sequence"/>
</dbReference>
<protein>
    <submittedName>
        <fullName evidence="2">Putative esterase</fullName>
    </submittedName>
</protein>
<keyword evidence="1" id="KW-0732">Signal</keyword>
<proteinExistence type="predicted"/>
<dbReference type="PANTHER" id="PTHR48098:SF6">
    <property type="entry name" value="FERRI-BACILLIBACTIN ESTERASE BESA"/>
    <property type="match status" value="1"/>
</dbReference>
<dbReference type="AlphaFoldDB" id="A0A560JFE6"/>
<dbReference type="Pfam" id="PF00756">
    <property type="entry name" value="Esterase"/>
    <property type="match status" value="1"/>
</dbReference>
<comment type="caution">
    <text evidence="2">The sequence shown here is derived from an EMBL/GenBank/DDBJ whole genome shotgun (WGS) entry which is preliminary data.</text>
</comment>
<gene>
    <name evidence="2" type="ORF">FBZ87_10979</name>
</gene>
<dbReference type="InterPro" id="IPR029058">
    <property type="entry name" value="AB_hydrolase_fold"/>
</dbReference>
<evidence type="ECO:0000256" key="1">
    <source>
        <dbReference type="SAM" id="SignalP"/>
    </source>
</evidence>
<feature type="signal peptide" evidence="1">
    <location>
        <begin position="1"/>
        <end position="25"/>
    </location>
</feature>
<dbReference type="Gene3D" id="3.40.50.1820">
    <property type="entry name" value="alpha/beta hydrolase"/>
    <property type="match status" value="1"/>
</dbReference>
<evidence type="ECO:0000313" key="3">
    <source>
        <dbReference type="Proteomes" id="UP000320516"/>
    </source>
</evidence>
<dbReference type="InterPro" id="IPR000801">
    <property type="entry name" value="Esterase-like"/>
</dbReference>
<dbReference type="SUPFAM" id="SSF53474">
    <property type="entry name" value="alpha/beta-Hydrolases"/>
    <property type="match status" value="1"/>
</dbReference>
<reference evidence="2 3" key="1">
    <citation type="submission" date="2019-06" db="EMBL/GenBank/DDBJ databases">
        <title>Genomic Encyclopedia of Type Strains, Phase IV (KMG-V): Genome sequencing to study the core and pangenomes of soil and plant-associated prokaryotes.</title>
        <authorList>
            <person name="Whitman W."/>
        </authorList>
    </citation>
    <scope>NUCLEOTIDE SEQUENCE [LARGE SCALE GENOMIC DNA]</scope>
    <source>
        <strain evidence="2 3">BR 12005</strain>
    </source>
</reference>
<dbReference type="InterPro" id="IPR050583">
    <property type="entry name" value="Mycobacterial_A85_antigen"/>
</dbReference>
<accession>A0A560JFE6</accession>
<organism evidence="2 3">
    <name type="scientific">Nitrospirillum amazonense</name>
    <dbReference type="NCBI Taxonomy" id="28077"/>
    <lineage>
        <taxon>Bacteria</taxon>
        <taxon>Pseudomonadati</taxon>
        <taxon>Pseudomonadota</taxon>
        <taxon>Alphaproteobacteria</taxon>
        <taxon>Rhodospirillales</taxon>
        <taxon>Azospirillaceae</taxon>
        <taxon>Nitrospirillum</taxon>
    </lineage>
</organism>
<name>A0A560JFE6_9PROT</name>
<evidence type="ECO:0000313" key="2">
    <source>
        <dbReference type="EMBL" id="TWB69239.1"/>
    </source>
</evidence>
<dbReference type="PANTHER" id="PTHR48098">
    <property type="entry name" value="ENTEROCHELIN ESTERASE-RELATED"/>
    <property type="match status" value="1"/>
</dbReference>
<sequence>MMTLTRRTALACLAVATLPGTPAFAGALSPTAPDGPGPLPGRLVDMGDMASAHAKARRVTVWLPPDYDASQDRYAVLYMHDGQNLFDAATAYGGQTWGVGQHLTRLMAAGTVKPTMVVGIWNTDLRSQEYAPNLDGRLPAELQGLAGSPLSDGYLRFVVEELKPAVDARFRTRPARADTVVMGSSMGGLISLYALCRYPQVFGGAGALSTHWLVSTQGDLVNAHDPRLDRVAALFRDYLRDRLPRPGDGKVYFDHGTINLDSLYGPYQDKVDAQMRAQGYREDVDFMTRVYPGADHNEASWRARLDVPLGFLLAR</sequence>
<dbReference type="RefSeq" id="WP_145612818.1">
    <property type="nucleotide sequence ID" value="NZ_JARPAF010000001.1"/>
</dbReference>
<feature type="chain" id="PRO_5021882361" evidence="1">
    <location>
        <begin position="26"/>
        <end position="315"/>
    </location>
</feature>
<dbReference type="EMBL" id="VITV01000009">
    <property type="protein sequence ID" value="TWB69239.1"/>
    <property type="molecule type" value="Genomic_DNA"/>
</dbReference>